<dbReference type="AlphaFoldDB" id="U6F3C0"/>
<sequence length="163" mass="17601">MKIKNYAGKTQNYERNCMMTIKDWIYLGITVASYLLAIIAGVYAKDKAKINHATRAGQALDVVGKLASYAVHEAEHIGGTGQEKREFASEIITQGLAWLGIKNVAPNTVNGAIEKTVNAMNIANQAVKPVEPEIAENVPEKDIVQPEAPTPEAPTKDVTVNGN</sequence>
<dbReference type="Proteomes" id="UP000017248">
    <property type="component" value="Unassembled WGS sequence"/>
</dbReference>
<evidence type="ECO:0000256" key="2">
    <source>
        <dbReference type="SAM" id="Phobius"/>
    </source>
</evidence>
<keyword evidence="4" id="KW-1185">Reference proteome</keyword>
<dbReference type="HOGENOM" id="CLU_149961_0_0_9"/>
<protein>
    <submittedName>
        <fullName evidence="3">ORF107</fullName>
    </submittedName>
</protein>
<accession>U6F3C0</accession>
<gene>
    <name evidence="3" type="ORF">LHCIRMBIA951_00844</name>
</gene>
<feature type="region of interest" description="Disordered" evidence="1">
    <location>
        <begin position="135"/>
        <end position="163"/>
    </location>
</feature>
<evidence type="ECO:0000313" key="3">
    <source>
        <dbReference type="EMBL" id="CDI58612.1"/>
    </source>
</evidence>
<comment type="caution">
    <text evidence="3">The sequence shown here is derived from an EMBL/GenBank/DDBJ whole genome shotgun (WGS) entry which is preliminary data.</text>
</comment>
<evidence type="ECO:0000313" key="4">
    <source>
        <dbReference type="Proteomes" id="UP000017248"/>
    </source>
</evidence>
<keyword evidence="2" id="KW-1133">Transmembrane helix</keyword>
<dbReference type="EMBL" id="CBUK010000084">
    <property type="protein sequence ID" value="CDI58612.1"/>
    <property type="molecule type" value="Genomic_DNA"/>
</dbReference>
<proteinExistence type="predicted"/>
<dbReference type="InterPro" id="IPR010026">
    <property type="entry name" value="Phage_holin_LL-H"/>
</dbReference>
<dbReference type="Pfam" id="PF09682">
    <property type="entry name" value="Phage_holin_6_1"/>
    <property type="match status" value="1"/>
</dbReference>
<name>U6F3C0_LACHE</name>
<keyword evidence="2" id="KW-0812">Transmembrane</keyword>
<keyword evidence="2" id="KW-0472">Membrane</keyword>
<dbReference type="NCBIfam" id="TIGR01673">
    <property type="entry name" value="holin_LLH"/>
    <property type="match status" value="1"/>
</dbReference>
<evidence type="ECO:0000256" key="1">
    <source>
        <dbReference type="SAM" id="MobiDB-lite"/>
    </source>
</evidence>
<organism evidence="3 4">
    <name type="scientific">Lactobacillus helveticus CIRM-BIA 951</name>
    <dbReference type="NCBI Taxonomy" id="1226334"/>
    <lineage>
        <taxon>Bacteria</taxon>
        <taxon>Bacillati</taxon>
        <taxon>Bacillota</taxon>
        <taxon>Bacilli</taxon>
        <taxon>Lactobacillales</taxon>
        <taxon>Lactobacillaceae</taxon>
        <taxon>Lactobacillus</taxon>
    </lineage>
</organism>
<feature type="transmembrane region" description="Helical" evidence="2">
    <location>
        <begin position="24"/>
        <end position="44"/>
    </location>
</feature>
<reference evidence="3" key="1">
    <citation type="submission" date="2013-09" db="EMBL/GenBank/DDBJ databases">
        <title>Draft Genome Sequence of five Lactobacillus helveticus strains CIRM-BIA 101T, 103, 104, 951 and 953 isolated from milk product.</title>
        <authorList>
            <person name="Valence F."/>
            <person name="Chuat V."/>
            <person name="Ma L."/>
            <person name="Creno S."/>
            <person name="Falentin H."/>
            <person name="Lortal S."/>
            <person name="Bizet C."/>
            <person name="Clermont D."/>
            <person name="Loux V."/>
            <person name="Bouchier C."/>
            <person name="Cousin S."/>
        </authorList>
    </citation>
    <scope>NUCLEOTIDE SEQUENCE [LARGE SCALE GENOMIC DNA]</scope>
    <source>
        <strain evidence="3">CIRM-BIA 951</strain>
    </source>
</reference>